<name>A0AA87Z021_FICCA</name>
<feature type="region of interest" description="Disordered" evidence="4">
    <location>
        <begin position="1"/>
        <end position="21"/>
    </location>
</feature>
<feature type="compositionally biased region" description="Basic and acidic residues" evidence="4">
    <location>
        <begin position="11"/>
        <end position="21"/>
    </location>
</feature>
<feature type="compositionally biased region" description="Low complexity" evidence="4">
    <location>
        <begin position="461"/>
        <end position="474"/>
    </location>
</feature>
<evidence type="ECO:0000313" key="6">
    <source>
        <dbReference type="EMBL" id="GMN22460.1"/>
    </source>
</evidence>
<gene>
    <name evidence="6" type="ORF">TIFTF001_040260</name>
</gene>
<dbReference type="PANTHER" id="PTHR48449">
    <property type="entry name" value="DUF1985 DOMAIN-CONTAINING PROTEIN"/>
    <property type="match status" value="1"/>
</dbReference>
<keyword evidence="2" id="KW-0645">Protease</keyword>
<feature type="region of interest" description="Disordered" evidence="4">
    <location>
        <begin position="537"/>
        <end position="610"/>
    </location>
</feature>
<dbReference type="InterPro" id="IPR015410">
    <property type="entry name" value="DUF1985"/>
</dbReference>
<comment type="similarity">
    <text evidence="1">Belongs to the peptidase C48 family.</text>
</comment>
<dbReference type="SUPFAM" id="SSF54001">
    <property type="entry name" value="Cysteine proteinases"/>
    <property type="match status" value="1"/>
</dbReference>
<feature type="region of interest" description="Disordered" evidence="4">
    <location>
        <begin position="451"/>
        <end position="495"/>
    </location>
</feature>
<evidence type="ECO:0000256" key="2">
    <source>
        <dbReference type="ARBA" id="ARBA00022670"/>
    </source>
</evidence>
<dbReference type="Pfam" id="PF09331">
    <property type="entry name" value="DUF1985"/>
    <property type="match status" value="1"/>
</dbReference>
<proteinExistence type="inferred from homology"/>
<evidence type="ECO:0000313" key="7">
    <source>
        <dbReference type="Proteomes" id="UP001187192"/>
    </source>
</evidence>
<organism evidence="6 7">
    <name type="scientific">Ficus carica</name>
    <name type="common">Common fig</name>
    <dbReference type="NCBI Taxonomy" id="3494"/>
    <lineage>
        <taxon>Eukaryota</taxon>
        <taxon>Viridiplantae</taxon>
        <taxon>Streptophyta</taxon>
        <taxon>Embryophyta</taxon>
        <taxon>Tracheophyta</taxon>
        <taxon>Spermatophyta</taxon>
        <taxon>Magnoliopsida</taxon>
        <taxon>eudicotyledons</taxon>
        <taxon>Gunneridae</taxon>
        <taxon>Pentapetalae</taxon>
        <taxon>rosids</taxon>
        <taxon>fabids</taxon>
        <taxon>Rosales</taxon>
        <taxon>Moraceae</taxon>
        <taxon>Ficeae</taxon>
        <taxon>Ficus</taxon>
    </lineage>
</organism>
<dbReference type="Pfam" id="PF02902">
    <property type="entry name" value="Peptidase_C48"/>
    <property type="match status" value="1"/>
</dbReference>
<evidence type="ECO:0000256" key="1">
    <source>
        <dbReference type="ARBA" id="ARBA00005234"/>
    </source>
</evidence>
<dbReference type="Proteomes" id="UP001187192">
    <property type="component" value="Unassembled WGS sequence"/>
</dbReference>
<evidence type="ECO:0000256" key="3">
    <source>
        <dbReference type="ARBA" id="ARBA00022801"/>
    </source>
</evidence>
<keyword evidence="7" id="KW-1185">Reference proteome</keyword>
<dbReference type="GO" id="GO:0006508">
    <property type="term" value="P:proteolysis"/>
    <property type="evidence" value="ECO:0007669"/>
    <property type="project" value="UniProtKB-KW"/>
</dbReference>
<sequence length="949" mass="107755">MSEKNSSPEISPKRTQGEIEVSDTKKFMSSPEMNIADPGMVQYNRRVPDTEITRAKINTFVNIKDICTKLNRWLTPQQYAAAVDQRCIKQFLGLSNLGWAGQLFHNIVMRLTDHSSMGDALWFEVGEDLGRFSINEFCLITGMKCVESTHLPLVESRLITRYFSTVRGVSREHLELHLSNAANLDNDDDAVKLSLLYLTFSIPLSNANSVKIDPKFFALADNIAKFNDFPWGVLSWEATRTAICNSVENRVASKRIPLKKNDKVHYSVAGFPHALLVWAYETLPTIATKFSSKYEHAIPRMLSWTTADNVRFDDVMSAFTEVGEKQNSYDQVVITVMTLLYTSGHNSNDQVPKGFVMMPTEEELKDPWVARLYLKNPSVVPKLPPKTPAPPTSSDTNSEWREFQKEIRGEVVSIKKEVVSIKKDLASLKKGQTKSNKLMRRVIKMLAANVSEKGQGKGQGEAHTSFHFSSSSETKVQTPESDALKTTPPHIGTGSQYDVILDSDLGPVADMGVQAAMEFLTANKVIVSREDVKADNNKENITSSLEESEGEVKEKSDPSVGKEEMMPDPENLSGLDKDGKENKKRELDVKQLEEPASEESIGDMIPKKKRVRLSRLGQRPSSSMPHDGSPSKAPNTLIHALPPGLADEPPKEMLEEFRAWFPKGLLKKNLTGRYILFSKRPPRYSKTHDTLDKPHDLGCMQVEKKTWYYELATSAVWLWNEHIDVAFYYLRNKIRQFPELNQRKVTTVDTVFTSKVRSLWTVYQSAPDKFNWACCDSIFIIMLGVRVQNGASWWDINTVLMSIHFEGLKHWALVKLDLTNWTIEVYDSLEHEGPHNSKVREGMEGLSNFIPLVAEQNSLFEFKRRDPPGNYPIPVTIMKDIPKQANGGDCGMFTIKYAECLIEGRDVRYWVIDARMKLFREWMACYLWAHAKRKLEQSYKSDEDDETAY</sequence>
<dbReference type="InterPro" id="IPR038765">
    <property type="entry name" value="Papain-like_cys_pep_sf"/>
</dbReference>
<dbReference type="Gene3D" id="3.40.395.10">
    <property type="entry name" value="Adenoviral Proteinase, Chain A"/>
    <property type="match status" value="1"/>
</dbReference>
<dbReference type="EMBL" id="BTGU01001387">
    <property type="protein sequence ID" value="GMN22460.1"/>
    <property type="molecule type" value="Genomic_DNA"/>
</dbReference>
<evidence type="ECO:0000259" key="5">
    <source>
        <dbReference type="PROSITE" id="PS50600"/>
    </source>
</evidence>
<comment type="caution">
    <text evidence="6">The sequence shown here is derived from an EMBL/GenBank/DDBJ whole genome shotgun (WGS) entry which is preliminary data.</text>
</comment>
<reference evidence="6" key="1">
    <citation type="submission" date="2023-07" db="EMBL/GenBank/DDBJ databases">
        <title>draft genome sequence of fig (Ficus carica).</title>
        <authorList>
            <person name="Takahashi T."/>
            <person name="Nishimura K."/>
        </authorList>
    </citation>
    <scope>NUCLEOTIDE SEQUENCE</scope>
</reference>
<dbReference type="PROSITE" id="PS50600">
    <property type="entry name" value="ULP_PROTEASE"/>
    <property type="match status" value="1"/>
</dbReference>
<dbReference type="PANTHER" id="PTHR48449:SF1">
    <property type="entry name" value="DUF1985 DOMAIN-CONTAINING PROTEIN"/>
    <property type="match status" value="1"/>
</dbReference>
<protein>
    <recommendedName>
        <fullName evidence="5">Ubiquitin-like protease family profile domain-containing protein</fullName>
    </recommendedName>
</protein>
<dbReference type="AlphaFoldDB" id="A0AA87Z021"/>
<dbReference type="GO" id="GO:0008234">
    <property type="term" value="F:cysteine-type peptidase activity"/>
    <property type="evidence" value="ECO:0007669"/>
    <property type="project" value="InterPro"/>
</dbReference>
<feature type="compositionally biased region" description="Basic and acidic residues" evidence="4">
    <location>
        <begin position="550"/>
        <end position="565"/>
    </location>
</feature>
<feature type="compositionally biased region" description="Basic and acidic residues" evidence="4">
    <location>
        <begin position="575"/>
        <end position="593"/>
    </location>
</feature>
<feature type="domain" description="Ubiquitin-like protease family profile" evidence="5">
    <location>
        <begin position="700"/>
        <end position="901"/>
    </location>
</feature>
<dbReference type="InterPro" id="IPR003653">
    <property type="entry name" value="Peptidase_C48_C"/>
</dbReference>
<keyword evidence="3" id="KW-0378">Hydrolase</keyword>
<evidence type="ECO:0000256" key="4">
    <source>
        <dbReference type="SAM" id="MobiDB-lite"/>
    </source>
</evidence>
<accession>A0AA87Z021</accession>